<reference evidence="1" key="1">
    <citation type="journal article" date="2014" name="Front. Microbiol.">
        <title>High frequency of phylogenetically diverse reductive dehalogenase-homologous genes in deep subseafloor sedimentary metagenomes.</title>
        <authorList>
            <person name="Kawai M."/>
            <person name="Futagami T."/>
            <person name="Toyoda A."/>
            <person name="Takaki Y."/>
            <person name="Nishi S."/>
            <person name="Hori S."/>
            <person name="Arai W."/>
            <person name="Tsubouchi T."/>
            <person name="Morono Y."/>
            <person name="Uchiyama I."/>
            <person name="Ito T."/>
            <person name="Fujiyama A."/>
            <person name="Inagaki F."/>
            <person name="Takami H."/>
        </authorList>
    </citation>
    <scope>NUCLEOTIDE SEQUENCE</scope>
    <source>
        <strain evidence="1">Expedition CK06-06</strain>
    </source>
</reference>
<evidence type="ECO:0008006" key="2">
    <source>
        <dbReference type="Google" id="ProtNLM"/>
    </source>
</evidence>
<feature type="non-terminal residue" evidence="1">
    <location>
        <position position="204"/>
    </location>
</feature>
<dbReference type="AlphaFoldDB" id="X0Y9Z4"/>
<protein>
    <recommendedName>
        <fullName evidence="2">SIR2-like domain-containing protein</fullName>
    </recommendedName>
</protein>
<accession>X0Y9Z4</accession>
<name>X0Y9Z4_9ZZZZ</name>
<gene>
    <name evidence="1" type="ORF">S01H1_81233</name>
</gene>
<proteinExistence type="predicted"/>
<evidence type="ECO:0000313" key="1">
    <source>
        <dbReference type="EMBL" id="GAG52659.1"/>
    </source>
</evidence>
<dbReference type="EMBL" id="BARS01054945">
    <property type="protein sequence ID" value="GAG52659.1"/>
    <property type="molecule type" value="Genomic_DNA"/>
</dbReference>
<sequence length="204" mass="23404">MTRGVIEVSRPKIFDTEVLLLTGAGASKPLGMPLMKEFYSLVNGKSDEAQRQLLNDISLVHLKETNEVIPDLEALLALIERYRGFYDILFGDDRFGFHVDEEFRKSVEEWKKSVAEEKKRAEMEAKGLLRTDVGFPSFGSPSTVRDQRNYGTYLEQAYFRKRVVESLDALLRDFMLEVYGKDLEAAKLDELYSPLFKVISARFS</sequence>
<comment type="caution">
    <text evidence="1">The sequence shown here is derived from an EMBL/GenBank/DDBJ whole genome shotgun (WGS) entry which is preliminary data.</text>
</comment>
<organism evidence="1">
    <name type="scientific">marine sediment metagenome</name>
    <dbReference type="NCBI Taxonomy" id="412755"/>
    <lineage>
        <taxon>unclassified sequences</taxon>
        <taxon>metagenomes</taxon>
        <taxon>ecological metagenomes</taxon>
    </lineage>
</organism>